<dbReference type="InterPro" id="IPR004358">
    <property type="entry name" value="Sig_transdc_His_kin-like_C"/>
</dbReference>
<dbReference type="InterPro" id="IPR035965">
    <property type="entry name" value="PAS-like_dom_sf"/>
</dbReference>
<dbReference type="EMBL" id="JMFG01000009">
    <property type="protein sequence ID" value="KDA54279.1"/>
    <property type="molecule type" value="Genomic_DNA"/>
</dbReference>
<dbReference type="InterPro" id="IPR001610">
    <property type="entry name" value="PAC"/>
</dbReference>
<keyword evidence="5" id="KW-0418">Kinase</keyword>
<dbReference type="SUPFAM" id="SSF55785">
    <property type="entry name" value="PYP-like sensor domain (PAS domain)"/>
    <property type="match status" value="2"/>
</dbReference>
<evidence type="ECO:0000259" key="10">
    <source>
        <dbReference type="PROSITE" id="PS50112"/>
    </source>
</evidence>
<evidence type="ECO:0000256" key="4">
    <source>
        <dbReference type="ARBA" id="ARBA00022679"/>
    </source>
</evidence>
<evidence type="ECO:0000313" key="11">
    <source>
        <dbReference type="EMBL" id="KDA54279.1"/>
    </source>
</evidence>
<dbReference type="Pfam" id="PF00072">
    <property type="entry name" value="Response_reg"/>
    <property type="match status" value="1"/>
</dbReference>
<dbReference type="InterPro" id="IPR003018">
    <property type="entry name" value="GAF"/>
</dbReference>
<dbReference type="Pfam" id="PF01590">
    <property type="entry name" value="GAF"/>
    <property type="match status" value="1"/>
</dbReference>
<keyword evidence="12" id="KW-1185">Reference proteome</keyword>
<dbReference type="CDD" id="cd00156">
    <property type="entry name" value="REC"/>
    <property type="match status" value="1"/>
</dbReference>
<dbReference type="PROSITE" id="PS50110">
    <property type="entry name" value="RESPONSE_REGULATORY"/>
    <property type="match status" value="1"/>
</dbReference>
<dbReference type="SMART" id="SM00091">
    <property type="entry name" value="PAS"/>
    <property type="match status" value="2"/>
</dbReference>
<keyword evidence="7" id="KW-1133">Transmembrane helix</keyword>
<dbReference type="PANTHER" id="PTHR43065:SF42">
    <property type="entry name" value="TWO-COMPONENT SENSOR PPRA"/>
    <property type="match status" value="1"/>
</dbReference>
<evidence type="ECO:0000256" key="5">
    <source>
        <dbReference type="ARBA" id="ARBA00022777"/>
    </source>
</evidence>
<feature type="domain" description="PAS" evidence="10">
    <location>
        <begin position="386"/>
        <end position="456"/>
    </location>
</feature>
<dbReference type="PANTHER" id="PTHR43065">
    <property type="entry name" value="SENSOR HISTIDINE KINASE"/>
    <property type="match status" value="1"/>
</dbReference>
<keyword evidence="3 6" id="KW-0597">Phosphoprotein</keyword>
<dbReference type="SMART" id="SM00086">
    <property type="entry name" value="PAC"/>
    <property type="match status" value="2"/>
</dbReference>
<dbReference type="CDD" id="cd00130">
    <property type="entry name" value="PAS"/>
    <property type="match status" value="2"/>
</dbReference>
<dbReference type="SUPFAM" id="SSF52172">
    <property type="entry name" value="CheY-like"/>
    <property type="match status" value="1"/>
</dbReference>
<evidence type="ECO:0000256" key="7">
    <source>
        <dbReference type="SAM" id="Phobius"/>
    </source>
</evidence>
<evidence type="ECO:0000256" key="2">
    <source>
        <dbReference type="ARBA" id="ARBA00012438"/>
    </source>
</evidence>
<comment type="catalytic activity">
    <reaction evidence="1">
        <text>ATP + protein L-histidine = ADP + protein N-phospho-L-histidine.</text>
        <dbReference type="EC" id="2.7.13.3"/>
    </reaction>
</comment>
<keyword evidence="4" id="KW-0808">Transferase</keyword>
<dbReference type="SMART" id="SM00065">
    <property type="entry name" value="GAF"/>
    <property type="match status" value="1"/>
</dbReference>
<evidence type="ECO:0000259" key="8">
    <source>
        <dbReference type="PROSITE" id="PS50109"/>
    </source>
</evidence>
<keyword evidence="7" id="KW-0472">Membrane</keyword>
<dbReference type="InterPro" id="IPR000014">
    <property type="entry name" value="PAS"/>
</dbReference>
<dbReference type="Proteomes" id="UP000027284">
    <property type="component" value="Unassembled WGS sequence"/>
</dbReference>
<dbReference type="InterPro" id="IPR003594">
    <property type="entry name" value="HATPase_dom"/>
</dbReference>
<dbReference type="PRINTS" id="PR00344">
    <property type="entry name" value="BCTRLSENSOR"/>
</dbReference>
<dbReference type="SUPFAM" id="SSF47384">
    <property type="entry name" value="Homodimeric domain of signal transducing histidine kinase"/>
    <property type="match status" value="1"/>
</dbReference>
<gene>
    <name evidence="11" type="ORF">EG19_12425</name>
</gene>
<dbReference type="InterPro" id="IPR001789">
    <property type="entry name" value="Sig_transdc_resp-reg_receiver"/>
</dbReference>
<sequence>MNVENRGVPTLLTRILLRKRGAFLLAVVYLVLAGAYIWVSGHAVKAISGQDAALLHRLEILKGWVFVLLTAVALYAILRMVVRATGKERQVSEELLRVHERLKLLVEANPHFFFYTQDREGNVTYVSPSVEAITGRPVSEWLKHTHWWTTDNPINEEARRKTRKHLAGEFDGKPILVEILHPSGRRVLLEAFEAPLHGPRGFEGIQGVAHDVTTRRRGELLQQFFVRVTQAVGEAESVEALLAQVHRELRVLLPAENFYVALWDGIGPVVRFPYFADQKDAPPAPGPPGRGLTEYVIRTGKPLLLGPEEDSQLVAAGEVELIGSPAVSWMGAPLQVAGKTLGCMVVQSYDPNVRYFPEDLEVLSLAAREVAQVLHRFELQQQLAETAAKFQTLVDLSPDAILIHQDGVIKFANRAAARLWGAKDPADLVGRPALDLVAPSFRETVKERVRRSLESGQMAPPLVEEFLRVDGTTFRGEASATPITFQGRPAIEVVIRDVSEREKTEALLREAQKMEAIGALAGGIAHDFNNLLQAFSALLFSLKGKLAGASVGQELQTLEGLVQRGASLARQLLLFARREISRREALDLNELVKQMEELLRRLLPANISLELKLAADPVVVEADPNQLNQVLLNLVVNAKDAMPEGGKLELRVEQRGDEALLAVSDNGCGIPEDVLPRIFEPFFSTKGPEKGTGLGLAVVHGIVTQHGGRVEVTSTVGRGSTFTVVLPTASAPLAPQTKVISGSVPPVGSGQRVLVVEDEEAARQTLADVLQALGYQVVAVGSAEEAGKLPADPAFDVLLTDFLLPGASGAQLAAGLVERWPNLKVIVMSGYAEDQAFKEQVSRGQVHFLQKPFTMEKLARVLAAALADQKS</sequence>
<dbReference type="InterPro" id="IPR013656">
    <property type="entry name" value="PAS_4"/>
</dbReference>
<dbReference type="InterPro" id="IPR029016">
    <property type="entry name" value="GAF-like_dom_sf"/>
</dbReference>
<dbReference type="Gene3D" id="3.40.50.2300">
    <property type="match status" value="1"/>
</dbReference>
<feature type="domain" description="Response regulatory" evidence="9">
    <location>
        <begin position="752"/>
        <end position="866"/>
    </location>
</feature>
<dbReference type="Gene3D" id="1.10.287.130">
    <property type="match status" value="1"/>
</dbReference>
<feature type="domain" description="Histidine kinase" evidence="8">
    <location>
        <begin position="523"/>
        <end position="730"/>
    </location>
</feature>
<organism evidence="11 12">
    <name type="scientific">Thermoanaerobaculum aquaticum</name>
    <dbReference type="NCBI Taxonomy" id="1312852"/>
    <lineage>
        <taxon>Bacteria</taxon>
        <taxon>Pseudomonadati</taxon>
        <taxon>Acidobacteriota</taxon>
        <taxon>Thermoanaerobaculia</taxon>
        <taxon>Thermoanaerobaculales</taxon>
        <taxon>Thermoanaerobaculaceae</taxon>
        <taxon>Thermoanaerobaculum</taxon>
    </lineage>
</organism>
<dbReference type="Pfam" id="PF08448">
    <property type="entry name" value="PAS_4"/>
    <property type="match status" value="1"/>
</dbReference>
<dbReference type="Pfam" id="PF02518">
    <property type="entry name" value="HATPase_c"/>
    <property type="match status" value="1"/>
</dbReference>
<dbReference type="AlphaFoldDB" id="A0A062XXW2"/>
<feature type="modified residue" description="4-aspartylphosphate" evidence="6">
    <location>
        <position position="801"/>
    </location>
</feature>
<evidence type="ECO:0000313" key="12">
    <source>
        <dbReference type="Proteomes" id="UP000027284"/>
    </source>
</evidence>
<feature type="domain" description="PAS" evidence="10">
    <location>
        <begin position="98"/>
        <end position="199"/>
    </location>
</feature>
<reference evidence="11 12" key="1">
    <citation type="submission" date="2014-04" db="EMBL/GenBank/DDBJ databases">
        <title>The Genome Sequence of Thermoanaerobaculum aquaticum MP-01, The First Cultivated Group 23 Acidobacterium.</title>
        <authorList>
            <person name="Stamps B.W."/>
            <person name="Losey N.A."/>
            <person name="Lawson P.A."/>
            <person name="Stevenson B.S."/>
        </authorList>
    </citation>
    <scope>NUCLEOTIDE SEQUENCE [LARGE SCALE GENOMIC DNA]</scope>
    <source>
        <strain evidence="11 12">MP-01</strain>
    </source>
</reference>
<feature type="transmembrane region" description="Helical" evidence="7">
    <location>
        <begin position="21"/>
        <end position="41"/>
    </location>
</feature>
<dbReference type="Gene3D" id="3.30.565.10">
    <property type="entry name" value="Histidine kinase-like ATPase, C-terminal domain"/>
    <property type="match status" value="1"/>
</dbReference>
<keyword evidence="7" id="KW-0812">Transmembrane</keyword>
<dbReference type="RefSeq" id="WP_053334880.1">
    <property type="nucleotide sequence ID" value="NZ_JMFG01000009.1"/>
</dbReference>
<evidence type="ECO:0000256" key="3">
    <source>
        <dbReference type="ARBA" id="ARBA00022553"/>
    </source>
</evidence>
<dbReference type="Gene3D" id="3.30.450.40">
    <property type="match status" value="1"/>
</dbReference>
<dbReference type="NCBIfam" id="TIGR00229">
    <property type="entry name" value="sensory_box"/>
    <property type="match status" value="2"/>
</dbReference>
<proteinExistence type="predicted"/>
<name>A0A062XXW2_9BACT</name>
<dbReference type="SMART" id="SM00387">
    <property type="entry name" value="HATPase_c"/>
    <property type="match status" value="1"/>
</dbReference>
<feature type="transmembrane region" description="Helical" evidence="7">
    <location>
        <begin position="61"/>
        <end position="82"/>
    </location>
</feature>
<dbReference type="EC" id="2.7.13.3" evidence="2"/>
<dbReference type="GO" id="GO:0000155">
    <property type="term" value="F:phosphorelay sensor kinase activity"/>
    <property type="evidence" value="ECO:0007669"/>
    <property type="project" value="InterPro"/>
</dbReference>
<dbReference type="SMART" id="SM00448">
    <property type="entry name" value="REC"/>
    <property type="match status" value="1"/>
</dbReference>
<dbReference type="InterPro" id="IPR036890">
    <property type="entry name" value="HATPase_C_sf"/>
</dbReference>
<dbReference type="Gene3D" id="3.30.450.20">
    <property type="entry name" value="PAS domain"/>
    <property type="match status" value="2"/>
</dbReference>
<dbReference type="PROSITE" id="PS50109">
    <property type="entry name" value="HIS_KIN"/>
    <property type="match status" value="1"/>
</dbReference>
<comment type="caution">
    <text evidence="11">The sequence shown here is derived from an EMBL/GenBank/DDBJ whole genome shotgun (WGS) entry which is preliminary data.</text>
</comment>
<dbReference type="CDD" id="cd00082">
    <property type="entry name" value="HisKA"/>
    <property type="match status" value="1"/>
</dbReference>
<dbReference type="InterPro" id="IPR003661">
    <property type="entry name" value="HisK_dim/P_dom"/>
</dbReference>
<evidence type="ECO:0000256" key="6">
    <source>
        <dbReference type="PROSITE-ProRule" id="PRU00169"/>
    </source>
</evidence>
<dbReference type="Pfam" id="PF13426">
    <property type="entry name" value="PAS_9"/>
    <property type="match status" value="1"/>
</dbReference>
<dbReference type="InterPro" id="IPR036097">
    <property type="entry name" value="HisK_dim/P_sf"/>
</dbReference>
<evidence type="ECO:0000256" key="1">
    <source>
        <dbReference type="ARBA" id="ARBA00000085"/>
    </source>
</evidence>
<dbReference type="InterPro" id="IPR005467">
    <property type="entry name" value="His_kinase_dom"/>
</dbReference>
<dbReference type="STRING" id="1312852.EG19_12425"/>
<dbReference type="PROSITE" id="PS50112">
    <property type="entry name" value="PAS"/>
    <property type="match status" value="2"/>
</dbReference>
<dbReference type="InterPro" id="IPR011006">
    <property type="entry name" value="CheY-like_superfamily"/>
</dbReference>
<dbReference type="OrthoDB" id="9761183at2"/>
<evidence type="ECO:0000259" key="9">
    <source>
        <dbReference type="PROSITE" id="PS50110"/>
    </source>
</evidence>
<accession>A0A062XXW2</accession>
<dbReference type="SUPFAM" id="SSF55874">
    <property type="entry name" value="ATPase domain of HSP90 chaperone/DNA topoisomerase II/histidine kinase"/>
    <property type="match status" value="1"/>
</dbReference>
<protein>
    <recommendedName>
        <fullName evidence="2">histidine kinase</fullName>
        <ecNumber evidence="2">2.7.13.3</ecNumber>
    </recommendedName>
</protein>
<dbReference type="SUPFAM" id="SSF55781">
    <property type="entry name" value="GAF domain-like"/>
    <property type="match status" value="1"/>
</dbReference>
<dbReference type="FunFam" id="3.30.565.10:FF:000006">
    <property type="entry name" value="Sensor histidine kinase WalK"/>
    <property type="match status" value="1"/>
</dbReference>